<dbReference type="PANTHER" id="PTHR12106:SF27">
    <property type="entry name" value="SORTILIN-RELATED RECEPTOR"/>
    <property type="match status" value="1"/>
</dbReference>
<evidence type="ECO:0000313" key="4">
    <source>
        <dbReference type="Proteomes" id="UP000184232"/>
    </source>
</evidence>
<evidence type="ECO:0000313" key="3">
    <source>
        <dbReference type="EMBL" id="SHI74408.1"/>
    </source>
</evidence>
<organism evidence="3 4">
    <name type="scientific">Flavobacterium haoranii</name>
    <dbReference type="NCBI Taxonomy" id="683124"/>
    <lineage>
        <taxon>Bacteria</taxon>
        <taxon>Pseudomonadati</taxon>
        <taxon>Bacteroidota</taxon>
        <taxon>Flavobacteriia</taxon>
        <taxon>Flavobacteriales</taxon>
        <taxon>Flavobacteriaceae</taxon>
        <taxon>Flavobacterium</taxon>
    </lineage>
</organism>
<dbReference type="InterPro" id="IPR031778">
    <property type="entry name" value="Sortilin_N"/>
</dbReference>
<dbReference type="RefSeq" id="WP_072781745.1">
    <property type="nucleotide sequence ID" value="NZ_CP045292.1"/>
</dbReference>
<dbReference type="PANTHER" id="PTHR12106">
    <property type="entry name" value="SORTILIN RELATED"/>
    <property type="match status" value="1"/>
</dbReference>
<dbReference type="CDD" id="cd15482">
    <property type="entry name" value="Sialidase_non-viral"/>
    <property type="match status" value="2"/>
</dbReference>
<proteinExistence type="predicted"/>
<evidence type="ECO:0000259" key="2">
    <source>
        <dbReference type="Pfam" id="PF15902"/>
    </source>
</evidence>
<name>A0A1M6DN67_9FLAO</name>
<reference evidence="3 4" key="1">
    <citation type="submission" date="2016-11" db="EMBL/GenBank/DDBJ databases">
        <authorList>
            <person name="Jaros S."/>
            <person name="Januszkiewicz K."/>
            <person name="Wedrychowicz H."/>
        </authorList>
    </citation>
    <scope>NUCLEOTIDE SEQUENCE [LARGE SCALE GENOMIC DNA]</scope>
    <source>
        <strain evidence="3 4">DSM 22807</strain>
    </source>
</reference>
<keyword evidence="4" id="KW-1185">Reference proteome</keyword>
<dbReference type="STRING" id="683124.SAMN05444337_0689"/>
<dbReference type="SUPFAM" id="SSF50939">
    <property type="entry name" value="Sialidases"/>
    <property type="match status" value="2"/>
</dbReference>
<feature type="domain" description="Sortilin N-terminal" evidence="2">
    <location>
        <begin position="535"/>
        <end position="656"/>
    </location>
</feature>
<dbReference type="InterPro" id="IPR050310">
    <property type="entry name" value="VPS10-sortilin"/>
</dbReference>
<sequence length="861" mass="97306">MKKLFSFVILFVTFLINSQIIDVSDVKFQNIGPTIMSGRVVDLAVNPDNPAEFYVAYASGGLWYTNNNGTSFQPVMDSAPTLNCGSVIVNWKTNEIWIGTGEVNASRSSYAGIGLLKSSDKGKTWQNLGLQDSHHISRVWVNPINSNEIVAAALGHLYTKNEGRGIFKTIDGGKTWNKTLFISNKTGIIDLQVVPDNPKIMFATSWEKDRKAWNFKGNGKESAIYKSEDGGENWTLISTENSGFPNNEGVGRIGLAVVNEKIIYAVLDNQNNRPNASKEKPKDANAALFETEVIGCELYKSIDGGKSWNKTHQDFIDDMYYSYGYYFANISVNPNDENQIYVGGVPLLNSTDGGRSFEMISKENVHADHHVTWVNPKNPNHIINGNDGGVNITYDNGKHWIKCNNEAVGQLYAVQVDNQEPYNVYGGLQDNGVWMGPNNFEQNVAWHQDGKYPYQELIGGDGMQIQIDNRNSNIIYTGFQFGNYFRIDRETNDLKKITPKLPKDSKEEPFRFNWQTPILLSSHNQDILYLGSNFLHRSMDKGETWEKISEDLTNGKVEGNVTFGSITTISESPLKFGLIYAGTDDGNVHVTKNGGATWEKINANLPKSLWVSRVVASNHKKERVYVTLNGYRNDDFKSYVYVSENFGITWKLISKGLDAAVNVIYEDNFNENLLYVGTDNSLFVTLNRGDDWFDFSQEMPNVPIHDIKLQIQSKELVVGTHGRSIYKVDVSKLESLNTENLEKTLFLFKIDDIKSSKHWGNKNYSWEDFFEPSVNVWIFSNIEKQSKFEILDSNNKVLFSENVLLKKGLNSVAYNLTYSNKNLVKNHKLVKAKNGKFYLVPGNYKFKIEAEKIDFEITKSK</sequence>
<dbReference type="Gene3D" id="2.130.10.10">
    <property type="entry name" value="YVTN repeat-like/Quinoprotein amine dehydrogenase"/>
    <property type="match status" value="3"/>
</dbReference>
<keyword evidence="1" id="KW-0677">Repeat</keyword>
<gene>
    <name evidence="3" type="ORF">SAMN05444337_0689</name>
</gene>
<evidence type="ECO:0000256" key="1">
    <source>
        <dbReference type="ARBA" id="ARBA00022737"/>
    </source>
</evidence>
<dbReference type="InterPro" id="IPR015943">
    <property type="entry name" value="WD40/YVTN_repeat-like_dom_sf"/>
</dbReference>
<accession>A0A1M6DN67</accession>
<dbReference type="Proteomes" id="UP000184232">
    <property type="component" value="Unassembled WGS sequence"/>
</dbReference>
<dbReference type="AlphaFoldDB" id="A0A1M6DN67"/>
<protein>
    <recommendedName>
        <fullName evidence="2">Sortilin N-terminal domain-containing protein</fullName>
    </recommendedName>
</protein>
<dbReference type="EMBL" id="FQZH01000001">
    <property type="protein sequence ID" value="SHI74408.1"/>
    <property type="molecule type" value="Genomic_DNA"/>
</dbReference>
<dbReference type="InterPro" id="IPR036278">
    <property type="entry name" value="Sialidase_sf"/>
</dbReference>
<dbReference type="Pfam" id="PF15902">
    <property type="entry name" value="Sortilin-Vps10"/>
    <property type="match status" value="2"/>
</dbReference>
<feature type="domain" description="Sortilin N-terminal" evidence="2">
    <location>
        <begin position="116"/>
        <end position="342"/>
    </location>
</feature>